<gene>
    <name evidence="1" type="ORF">LEA_20375</name>
</gene>
<organism evidence="1">
    <name type="scientific">human gut metagenome</name>
    <dbReference type="NCBI Taxonomy" id="408170"/>
    <lineage>
        <taxon>unclassified sequences</taxon>
        <taxon>metagenomes</taxon>
        <taxon>organismal metagenomes</taxon>
    </lineage>
</organism>
<reference evidence="1" key="1">
    <citation type="journal article" date="2013" name="Environ. Microbiol.">
        <title>Microbiota from the distal guts of lean and obese adolescents exhibit partial functional redundancy besides clear differences in community structure.</title>
        <authorList>
            <person name="Ferrer M."/>
            <person name="Ruiz A."/>
            <person name="Lanza F."/>
            <person name="Haange S.B."/>
            <person name="Oberbach A."/>
            <person name="Till H."/>
            <person name="Bargiela R."/>
            <person name="Campoy C."/>
            <person name="Segura M.T."/>
            <person name="Richter M."/>
            <person name="von Bergen M."/>
            <person name="Seifert J."/>
            <person name="Suarez A."/>
        </authorList>
    </citation>
    <scope>NUCLEOTIDE SEQUENCE</scope>
</reference>
<protein>
    <submittedName>
        <fullName evidence="1">Uncharacterized protein</fullName>
    </submittedName>
</protein>
<evidence type="ECO:0000313" key="1">
    <source>
        <dbReference type="EMBL" id="EKC45090.1"/>
    </source>
</evidence>
<dbReference type="EMBL" id="AJWY01014004">
    <property type="protein sequence ID" value="EKC45090.1"/>
    <property type="molecule type" value="Genomic_DNA"/>
</dbReference>
<name>K1RUE6_9ZZZZ</name>
<sequence>GDEYFKNYTTLLLNPYYELDNDVLEITRRRQCGLIFRIRQNIPRITGHHCTIHIL</sequence>
<proteinExistence type="predicted"/>
<feature type="non-terminal residue" evidence="1">
    <location>
        <position position="1"/>
    </location>
</feature>
<accession>K1RUE6</accession>
<comment type="caution">
    <text evidence="1">The sequence shown here is derived from an EMBL/GenBank/DDBJ whole genome shotgun (WGS) entry which is preliminary data.</text>
</comment>
<dbReference type="AlphaFoldDB" id="K1RUE6"/>